<evidence type="ECO:0000313" key="1">
    <source>
        <dbReference type="EMBL" id="NYJ00890.1"/>
    </source>
</evidence>
<dbReference type="InterPro" id="IPR034660">
    <property type="entry name" value="DinB/YfiT-like"/>
</dbReference>
<proteinExistence type="predicted"/>
<dbReference type="SUPFAM" id="SSF109854">
    <property type="entry name" value="DinB/YfiT-like putative metalloenzymes"/>
    <property type="match status" value="1"/>
</dbReference>
<protein>
    <submittedName>
        <fullName evidence="1">Putative damage-inducible protein DinB</fullName>
    </submittedName>
</protein>
<name>A0A853BY79_9ACTN</name>
<sequence>MDPKETLARYLRGRRSDLLSKLDGLGDYDVRRPMTTTGTNLLGLVKHVASVELGYFTEVFGRPMGRELPWLDDGAEPDADFWATPDESIDDIVELHRFSAEQTEATIAALDLDSPGVVPWWAEERRDVTLHQILVHMCSETARHAGHADILRELIDGEVGVRPGDSMVSHRDAAGWAAHRERLDAVARRFLPSE</sequence>
<dbReference type="Proteomes" id="UP000530424">
    <property type="component" value="Unassembled WGS sequence"/>
</dbReference>
<dbReference type="InterPro" id="IPR007061">
    <property type="entry name" value="MST-like"/>
</dbReference>
<gene>
    <name evidence="1" type="ORF">HNR19_001588</name>
</gene>
<dbReference type="AlphaFoldDB" id="A0A853BY79"/>
<organism evidence="1 2">
    <name type="scientific">Nocardioides thalensis</name>
    <dbReference type="NCBI Taxonomy" id="1914755"/>
    <lineage>
        <taxon>Bacteria</taxon>
        <taxon>Bacillati</taxon>
        <taxon>Actinomycetota</taxon>
        <taxon>Actinomycetes</taxon>
        <taxon>Propionibacteriales</taxon>
        <taxon>Nocardioidaceae</taxon>
        <taxon>Nocardioides</taxon>
    </lineage>
</organism>
<dbReference type="Pfam" id="PF04978">
    <property type="entry name" value="MST"/>
    <property type="match status" value="1"/>
</dbReference>
<evidence type="ECO:0000313" key="2">
    <source>
        <dbReference type="Proteomes" id="UP000530424"/>
    </source>
</evidence>
<dbReference type="Gene3D" id="1.20.120.450">
    <property type="entry name" value="dinb family like domain"/>
    <property type="match status" value="1"/>
</dbReference>
<comment type="caution">
    <text evidence="1">The sequence shown here is derived from an EMBL/GenBank/DDBJ whole genome shotgun (WGS) entry which is preliminary data.</text>
</comment>
<accession>A0A853BY79</accession>
<keyword evidence="2" id="KW-1185">Reference proteome</keyword>
<dbReference type="RefSeq" id="WP_179667425.1">
    <property type="nucleotide sequence ID" value="NZ_JACCFP010000001.1"/>
</dbReference>
<dbReference type="EMBL" id="JACCFP010000001">
    <property type="protein sequence ID" value="NYJ00890.1"/>
    <property type="molecule type" value="Genomic_DNA"/>
</dbReference>
<reference evidence="1 2" key="1">
    <citation type="submission" date="2020-07" db="EMBL/GenBank/DDBJ databases">
        <title>Sequencing the genomes of 1000 actinobacteria strains.</title>
        <authorList>
            <person name="Klenk H.-P."/>
        </authorList>
    </citation>
    <scope>NUCLEOTIDE SEQUENCE [LARGE SCALE GENOMIC DNA]</scope>
    <source>
        <strain evidence="1 2">DSM 103833</strain>
    </source>
</reference>